<comment type="similarity">
    <text evidence="6">Belongs to the globin family.</text>
</comment>
<reference evidence="8" key="1">
    <citation type="submission" date="2017-03" db="EMBL/GenBank/DDBJ databases">
        <title>Evidence for a large expansion and #subfunctionalisation of globin genes in sea anemones.</title>
        <authorList>
            <person name="Smith H.L."/>
            <person name="Pavasovic A."/>
            <person name="Surm J.M."/>
            <person name="Phillips M.J."/>
            <person name="Prentis P.J."/>
        </authorList>
    </citation>
    <scope>NUCLEOTIDE SEQUENCE</scope>
</reference>
<feature type="domain" description="Globin" evidence="7">
    <location>
        <begin position="25"/>
        <end position="174"/>
    </location>
</feature>
<evidence type="ECO:0000256" key="1">
    <source>
        <dbReference type="ARBA" id="ARBA00022448"/>
    </source>
</evidence>
<gene>
    <name evidence="8" type="ORF">A.tenebrosa_nvec76000030</name>
</gene>
<dbReference type="OrthoDB" id="6346302at2759"/>
<dbReference type="PANTHER" id="PTHR46458">
    <property type="entry name" value="BLR2807 PROTEIN"/>
    <property type="match status" value="1"/>
</dbReference>
<keyword evidence="1 6" id="KW-0813">Transport</keyword>
<dbReference type="Gene3D" id="1.10.490.10">
    <property type="entry name" value="Globins"/>
    <property type="match status" value="1"/>
</dbReference>
<keyword evidence="4" id="KW-0479">Metal-binding</keyword>
<evidence type="ECO:0000256" key="5">
    <source>
        <dbReference type="ARBA" id="ARBA00023004"/>
    </source>
</evidence>
<dbReference type="EMBL" id="KY810200">
    <property type="protein sequence ID" value="AUV50079.1"/>
    <property type="molecule type" value="mRNA"/>
</dbReference>
<protein>
    <submittedName>
        <fullName evidence="8">Globin-like protein</fullName>
    </submittedName>
</protein>
<dbReference type="CDD" id="cd01040">
    <property type="entry name" value="Mb-like"/>
    <property type="match status" value="1"/>
</dbReference>
<dbReference type="SUPFAM" id="SSF46458">
    <property type="entry name" value="Globin-like"/>
    <property type="match status" value="1"/>
</dbReference>
<dbReference type="GO" id="GO:0005344">
    <property type="term" value="F:oxygen carrier activity"/>
    <property type="evidence" value="ECO:0007669"/>
    <property type="project" value="UniProtKB-KW"/>
</dbReference>
<dbReference type="GO" id="GO:0019825">
    <property type="term" value="F:oxygen binding"/>
    <property type="evidence" value="ECO:0007669"/>
    <property type="project" value="InterPro"/>
</dbReference>
<keyword evidence="3 6" id="KW-0561">Oxygen transport</keyword>
<dbReference type="InterPro" id="IPR050532">
    <property type="entry name" value="Globin-like_OT"/>
</dbReference>
<dbReference type="AlphaFoldDB" id="A0A2K9UYQ0"/>
<name>A0A2K9UYQ0_ACTTE</name>
<dbReference type="InterPro" id="IPR000971">
    <property type="entry name" value="Globin"/>
</dbReference>
<organism evidence="8">
    <name type="scientific">Actinia tenebrosa</name>
    <name type="common">Australian red waratah sea anemone</name>
    <dbReference type="NCBI Taxonomy" id="6105"/>
    <lineage>
        <taxon>Eukaryota</taxon>
        <taxon>Metazoa</taxon>
        <taxon>Cnidaria</taxon>
        <taxon>Anthozoa</taxon>
        <taxon>Hexacorallia</taxon>
        <taxon>Actiniaria</taxon>
        <taxon>Actiniidae</taxon>
        <taxon>Actinia</taxon>
    </lineage>
</organism>
<dbReference type="PANTHER" id="PTHR46458:SF1">
    <property type="entry name" value="GEO09476P1"/>
    <property type="match status" value="1"/>
</dbReference>
<evidence type="ECO:0000256" key="2">
    <source>
        <dbReference type="ARBA" id="ARBA00022617"/>
    </source>
</evidence>
<evidence type="ECO:0000256" key="3">
    <source>
        <dbReference type="ARBA" id="ARBA00022621"/>
    </source>
</evidence>
<dbReference type="InterPro" id="IPR009050">
    <property type="entry name" value="Globin-like_sf"/>
</dbReference>
<dbReference type="InterPro" id="IPR044399">
    <property type="entry name" value="Mb-like_M"/>
</dbReference>
<evidence type="ECO:0000259" key="7">
    <source>
        <dbReference type="PROSITE" id="PS01033"/>
    </source>
</evidence>
<evidence type="ECO:0000256" key="6">
    <source>
        <dbReference type="RuleBase" id="RU000356"/>
    </source>
</evidence>
<keyword evidence="5" id="KW-0408">Iron</keyword>
<dbReference type="Pfam" id="PF00042">
    <property type="entry name" value="Globin"/>
    <property type="match status" value="1"/>
</dbReference>
<evidence type="ECO:0000313" key="8">
    <source>
        <dbReference type="EMBL" id="AUV50079.1"/>
    </source>
</evidence>
<proteinExistence type="evidence at transcript level"/>
<evidence type="ECO:0000256" key="4">
    <source>
        <dbReference type="ARBA" id="ARBA00022723"/>
    </source>
</evidence>
<accession>A0A2K9UYQ0</accession>
<sequence>MGCSSSLENKKIACSSSVYGSRSIALSPKQKKIVQSTWLLLEPKKNELGVQIFLSLFEAIPSLQQVFPEFRNVKLETLKTERSLHGHTKRVMKVVENAVTSLEDPDSMIEYLLELGRRHRYRQIKPKPLHLEEICKCIKTTFMVYLGSEWTTDVAESWNIFLDSVISLIKEGLHRT</sequence>
<dbReference type="PRINTS" id="PR00188">
    <property type="entry name" value="PLANTGLOBIN"/>
</dbReference>
<dbReference type="GO" id="GO:0020037">
    <property type="term" value="F:heme binding"/>
    <property type="evidence" value="ECO:0007669"/>
    <property type="project" value="InterPro"/>
</dbReference>
<keyword evidence="2 6" id="KW-0349">Heme</keyword>
<dbReference type="InterPro" id="IPR012292">
    <property type="entry name" value="Globin/Proto"/>
</dbReference>
<dbReference type="PROSITE" id="PS01033">
    <property type="entry name" value="GLOBIN"/>
    <property type="match status" value="1"/>
</dbReference>
<dbReference type="GO" id="GO:0046872">
    <property type="term" value="F:metal ion binding"/>
    <property type="evidence" value="ECO:0007669"/>
    <property type="project" value="UniProtKB-KW"/>
</dbReference>